<dbReference type="GO" id="GO:0000118">
    <property type="term" value="C:histone deacetylase complex"/>
    <property type="evidence" value="ECO:0007669"/>
    <property type="project" value="TreeGrafter"/>
</dbReference>
<comment type="caution">
    <text evidence="14">The sequence shown here is derived from an EMBL/GenBank/DDBJ whole genome shotgun (WGS) entry which is preliminary data.</text>
</comment>
<dbReference type="InterPro" id="IPR017884">
    <property type="entry name" value="SANT_dom"/>
</dbReference>
<dbReference type="GO" id="GO:0003677">
    <property type="term" value="F:DNA binding"/>
    <property type="evidence" value="ECO:0007669"/>
    <property type="project" value="UniProtKB-KW"/>
</dbReference>
<evidence type="ECO:0000313" key="14">
    <source>
        <dbReference type="EMBL" id="GIY07466.1"/>
    </source>
</evidence>
<dbReference type="Gene3D" id="1.10.10.60">
    <property type="entry name" value="Homeodomain-like"/>
    <property type="match status" value="1"/>
</dbReference>
<dbReference type="GO" id="GO:0008270">
    <property type="term" value="F:zinc ion binding"/>
    <property type="evidence" value="ECO:0007669"/>
    <property type="project" value="UniProtKB-KW"/>
</dbReference>
<dbReference type="SUPFAM" id="SSF46689">
    <property type="entry name" value="Homeodomain-like"/>
    <property type="match status" value="1"/>
</dbReference>
<organism evidence="14 15">
    <name type="scientific">Caerostris extrusa</name>
    <name type="common">Bark spider</name>
    <name type="synonym">Caerostris bankana</name>
    <dbReference type="NCBI Taxonomy" id="172846"/>
    <lineage>
        <taxon>Eukaryota</taxon>
        <taxon>Metazoa</taxon>
        <taxon>Ecdysozoa</taxon>
        <taxon>Arthropoda</taxon>
        <taxon>Chelicerata</taxon>
        <taxon>Arachnida</taxon>
        <taxon>Araneae</taxon>
        <taxon>Araneomorphae</taxon>
        <taxon>Entelegynae</taxon>
        <taxon>Araneoidea</taxon>
        <taxon>Araneidae</taxon>
        <taxon>Caerostris</taxon>
    </lineage>
</organism>
<gene>
    <name evidence="14" type="primary">ZNF541</name>
    <name evidence="14" type="ORF">CEXT_422091</name>
</gene>
<dbReference type="SMART" id="SM00717">
    <property type="entry name" value="SANT"/>
    <property type="match status" value="1"/>
</dbReference>
<evidence type="ECO:0000256" key="2">
    <source>
        <dbReference type="ARBA" id="ARBA00022723"/>
    </source>
</evidence>
<evidence type="ECO:0000256" key="8">
    <source>
        <dbReference type="ARBA" id="ARBA00023242"/>
    </source>
</evidence>
<dbReference type="GO" id="GO:0006357">
    <property type="term" value="P:regulation of transcription by RNA polymerase II"/>
    <property type="evidence" value="ECO:0007669"/>
    <property type="project" value="TreeGrafter"/>
</dbReference>
<evidence type="ECO:0000256" key="4">
    <source>
        <dbReference type="ARBA" id="ARBA00022833"/>
    </source>
</evidence>
<evidence type="ECO:0000256" key="1">
    <source>
        <dbReference type="ARBA" id="ARBA00004123"/>
    </source>
</evidence>
<evidence type="ECO:0000256" key="5">
    <source>
        <dbReference type="ARBA" id="ARBA00023015"/>
    </source>
</evidence>
<dbReference type="AlphaFoldDB" id="A0AAV4QH70"/>
<feature type="region of interest" description="Disordered" evidence="10">
    <location>
        <begin position="21"/>
        <end position="98"/>
    </location>
</feature>
<evidence type="ECO:0000256" key="6">
    <source>
        <dbReference type="ARBA" id="ARBA00023125"/>
    </source>
</evidence>
<dbReference type="Proteomes" id="UP001054945">
    <property type="component" value="Unassembled WGS sequence"/>
</dbReference>
<feature type="region of interest" description="Disordered" evidence="10">
    <location>
        <begin position="347"/>
        <end position="388"/>
    </location>
</feature>
<feature type="domain" description="ELM2" evidence="12">
    <location>
        <begin position="162"/>
        <end position="252"/>
    </location>
</feature>
<dbReference type="PROSITE" id="PS51293">
    <property type="entry name" value="SANT"/>
    <property type="match status" value="1"/>
</dbReference>
<dbReference type="FunFam" id="1.10.10.60:FF:000012">
    <property type="entry name" value="Metastasis-associated 1 family, member 3"/>
    <property type="match status" value="1"/>
</dbReference>
<feature type="compositionally biased region" description="Basic and acidic residues" evidence="10">
    <location>
        <begin position="347"/>
        <end position="360"/>
    </location>
</feature>
<dbReference type="SMART" id="SM00355">
    <property type="entry name" value="ZnF_C2H2"/>
    <property type="match status" value="1"/>
</dbReference>
<evidence type="ECO:0000256" key="9">
    <source>
        <dbReference type="PROSITE-ProRule" id="PRU00042"/>
    </source>
</evidence>
<feature type="compositionally biased region" description="Basic and acidic residues" evidence="10">
    <location>
        <begin position="424"/>
        <end position="434"/>
    </location>
</feature>
<evidence type="ECO:0000313" key="15">
    <source>
        <dbReference type="Proteomes" id="UP001054945"/>
    </source>
</evidence>
<keyword evidence="7" id="KW-0804">Transcription</keyword>
<accession>A0AAV4QH70</accession>
<dbReference type="SMART" id="SM01189">
    <property type="entry name" value="ELM2"/>
    <property type="match status" value="1"/>
</dbReference>
<feature type="region of interest" description="Disordered" evidence="10">
    <location>
        <begin position="413"/>
        <end position="434"/>
    </location>
</feature>
<keyword evidence="5" id="KW-0805">Transcription regulation</keyword>
<dbReference type="PROSITE" id="PS50157">
    <property type="entry name" value="ZINC_FINGER_C2H2_2"/>
    <property type="match status" value="1"/>
</dbReference>
<proteinExistence type="predicted"/>
<keyword evidence="2" id="KW-0479">Metal-binding</keyword>
<feature type="domain" description="C2H2-type" evidence="11">
    <location>
        <begin position="401"/>
        <end position="428"/>
    </location>
</feature>
<name>A0AAV4QH70_CAEEX</name>
<feature type="domain" description="SANT" evidence="13">
    <location>
        <begin position="267"/>
        <end position="318"/>
    </location>
</feature>
<keyword evidence="8" id="KW-0539">Nucleus</keyword>
<dbReference type="EMBL" id="BPLR01006116">
    <property type="protein sequence ID" value="GIY07466.1"/>
    <property type="molecule type" value="Genomic_DNA"/>
</dbReference>
<dbReference type="PROSITE" id="PS00028">
    <property type="entry name" value="ZINC_FINGER_C2H2_1"/>
    <property type="match status" value="1"/>
</dbReference>
<sequence>MMQFTSIVTSTASVAMDIKPIDGGKVRTGDDSNDDDVFLSPTSLPTSPLKHKKKRRPEPIYIPPYVNTSTFHGRLRSPRRLDMKNPDQKNLSPPPYTPPPMLSPVRSGSGLFWHILSGSGSLTPKSAPITPSFGLSRRASIGEPLSEVEEEFTELPESDSVPHVNIGSSFQAKIPPYNPNFKDALLVKHKADKMWDPSTMDSLSDEEVELYLDLSCCALVSGGGRNKEYALHLLHACKGNIKDAILGLIDSNPKLPPYHSLLSFQYSENDKWSSEEIEAYHQSLLKCDKDFYSIAKEIPTKTVKQCIQFYYLWKKVCPDEYKRIRLIRRRKEQESLIYNLRSKEEAQIRKRKADAPEKHTTVNGSVSASKSQTKTSAHENSTYNGSDVSSTYDFTEPMDGYPCKVCGKIFSKVKSRSAHMKSHRQGDDRGRYDS</sequence>
<dbReference type="InterPro" id="IPR009057">
    <property type="entry name" value="Homeodomain-like_sf"/>
</dbReference>
<evidence type="ECO:0000256" key="7">
    <source>
        <dbReference type="ARBA" id="ARBA00023163"/>
    </source>
</evidence>
<dbReference type="GO" id="GO:0005667">
    <property type="term" value="C:transcription regulator complex"/>
    <property type="evidence" value="ECO:0007669"/>
    <property type="project" value="TreeGrafter"/>
</dbReference>
<dbReference type="InterPro" id="IPR013087">
    <property type="entry name" value="Znf_C2H2_type"/>
</dbReference>
<dbReference type="InterPro" id="IPR000949">
    <property type="entry name" value="ELM2_dom"/>
</dbReference>
<evidence type="ECO:0000259" key="13">
    <source>
        <dbReference type="PROSITE" id="PS51293"/>
    </source>
</evidence>
<dbReference type="InterPro" id="IPR001005">
    <property type="entry name" value="SANT/Myb"/>
</dbReference>
<evidence type="ECO:0000259" key="12">
    <source>
        <dbReference type="PROSITE" id="PS51156"/>
    </source>
</evidence>
<dbReference type="PANTHER" id="PTHR16089">
    <property type="entry name" value="REST COREPRESSOR COREST PROTEIN-RELATED"/>
    <property type="match status" value="1"/>
</dbReference>
<dbReference type="PROSITE" id="PS51156">
    <property type="entry name" value="ELM2"/>
    <property type="match status" value="1"/>
</dbReference>
<feature type="compositionally biased region" description="Basic residues" evidence="10">
    <location>
        <begin position="413"/>
        <end position="423"/>
    </location>
</feature>
<dbReference type="GO" id="GO:0003714">
    <property type="term" value="F:transcription corepressor activity"/>
    <property type="evidence" value="ECO:0007669"/>
    <property type="project" value="TreeGrafter"/>
</dbReference>
<protein>
    <submittedName>
        <fullName evidence="14">Zinc finger protein 541</fullName>
    </submittedName>
</protein>
<evidence type="ECO:0000256" key="3">
    <source>
        <dbReference type="ARBA" id="ARBA00022771"/>
    </source>
</evidence>
<dbReference type="InterPro" id="IPR051066">
    <property type="entry name" value="Trans_reg/Corepressor"/>
</dbReference>
<comment type="subcellular location">
    <subcellularLocation>
        <location evidence="1">Nucleus</location>
    </subcellularLocation>
</comment>
<evidence type="ECO:0000256" key="10">
    <source>
        <dbReference type="SAM" id="MobiDB-lite"/>
    </source>
</evidence>
<keyword evidence="15" id="KW-1185">Reference proteome</keyword>
<dbReference type="PANTHER" id="PTHR16089:SF40">
    <property type="entry name" value="SUPPRESSOR OF ACTIVATED EGL-4 PROTEIN 1"/>
    <property type="match status" value="1"/>
</dbReference>
<reference evidence="14 15" key="1">
    <citation type="submission" date="2021-06" db="EMBL/GenBank/DDBJ databases">
        <title>Caerostris extrusa draft genome.</title>
        <authorList>
            <person name="Kono N."/>
            <person name="Arakawa K."/>
        </authorList>
    </citation>
    <scope>NUCLEOTIDE SEQUENCE [LARGE SCALE GENOMIC DNA]</scope>
</reference>
<evidence type="ECO:0000259" key="11">
    <source>
        <dbReference type="PROSITE" id="PS50157"/>
    </source>
</evidence>
<feature type="compositionally biased region" description="Basic and acidic residues" evidence="10">
    <location>
        <begin position="21"/>
        <end position="30"/>
    </location>
</feature>
<keyword evidence="6" id="KW-0238">DNA-binding</keyword>
<feature type="compositionally biased region" description="Polar residues" evidence="10">
    <location>
        <begin position="361"/>
        <end position="388"/>
    </location>
</feature>
<keyword evidence="4" id="KW-0862">Zinc</keyword>
<dbReference type="Pfam" id="PF01448">
    <property type="entry name" value="ELM2"/>
    <property type="match status" value="1"/>
</dbReference>
<keyword evidence="3 9" id="KW-0863">Zinc-finger</keyword>